<keyword evidence="3" id="KW-0393">Immunoglobulin domain</keyword>
<dbReference type="SUPFAM" id="SSF48726">
    <property type="entry name" value="Immunoglobulin"/>
    <property type="match status" value="1"/>
</dbReference>
<sequence length="125" mass="14182">MTPLRISFLATFLLSLSHNLIYFSLQGAKITKASHFNQPFQLGGKINILCIADGSPKPTITWYKDGAELVYKYNIHLQEQTEPDGKQRSRIEIDPATVGDQGVYSCVVHNKYGSMVKNFKSEYFY</sequence>
<dbReference type="GO" id="GO:0008046">
    <property type="term" value="F:axon guidance receptor activity"/>
    <property type="evidence" value="ECO:0007669"/>
    <property type="project" value="TreeGrafter"/>
</dbReference>
<evidence type="ECO:0000313" key="8">
    <source>
        <dbReference type="WBParaSite" id="SBAD_0000026801-mRNA-1"/>
    </source>
</evidence>
<dbReference type="AlphaFoldDB" id="A0A183I9F7"/>
<evidence type="ECO:0000256" key="4">
    <source>
        <dbReference type="SAM" id="SignalP"/>
    </source>
</evidence>
<dbReference type="GO" id="GO:0030424">
    <property type="term" value="C:axon"/>
    <property type="evidence" value="ECO:0007669"/>
    <property type="project" value="TreeGrafter"/>
</dbReference>
<dbReference type="Proteomes" id="UP000270296">
    <property type="component" value="Unassembled WGS sequence"/>
</dbReference>
<dbReference type="InterPro" id="IPR036179">
    <property type="entry name" value="Ig-like_dom_sf"/>
</dbReference>
<dbReference type="SMART" id="SM00409">
    <property type="entry name" value="IG"/>
    <property type="match status" value="1"/>
</dbReference>
<dbReference type="GO" id="GO:0007156">
    <property type="term" value="P:homophilic cell adhesion via plasma membrane adhesion molecules"/>
    <property type="evidence" value="ECO:0007669"/>
    <property type="project" value="TreeGrafter"/>
</dbReference>
<feature type="chain" id="PRO_5043139853" evidence="4">
    <location>
        <begin position="18"/>
        <end position="125"/>
    </location>
</feature>
<name>A0A183I9F7_9BILA</name>
<dbReference type="PANTHER" id="PTHR45080:SF8">
    <property type="entry name" value="IG-LIKE DOMAIN-CONTAINING PROTEIN"/>
    <property type="match status" value="1"/>
</dbReference>
<dbReference type="GO" id="GO:0005886">
    <property type="term" value="C:plasma membrane"/>
    <property type="evidence" value="ECO:0007669"/>
    <property type="project" value="TreeGrafter"/>
</dbReference>
<dbReference type="OrthoDB" id="6127080at2759"/>
<dbReference type="PANTHER" id="PTHR45080">
    <property type="entry name" value="CONTACTIN 5"/>
    <property type="match status" value="1"/>
</dbReference>
<protein>
    <submittedName>
        <fullName evidence="8">Ig-like domain-containing protein</fullName>
    </submittedName>
</protein>
<evidence type="ECO:0000313" key="7">
    <source>
        <dbReference type="Proteomes" id="UP000270296"/>
    </source>
</evidence>
<evidence type="ECO:0000256" key="3">
    <source>
        <dbReference type="ARBA" id="ARBA00023319"/>
    </source>
</evidence>
<keyword evidence="2" id="KW-1015">Disulfide bond</keyword>
<evidence type="ECO:0000256" key="1">
    <source>
        <dbReference type="ARBA" id="ARBA00022729"/>
    </source>
</evidence>
<gene>
    <name evidence="6" type="ORF">SBAD_LOCUS251</name>
</gene>
<dbReference type="InterPro" id="IPR013783">
    <property type="entry name" value="Ig-like_fold"/>
</dbReference>
<dbReference type="WBParaSite" id="SBAD_0000026801-mRNA-1">
    <property type="protein sequence ID" value="SBAD_0000026801-mRNA-1"/>
    <property type="gene ID" value="SBAD_0000026801"/>
</dbReference>
<dbReference type="SMART" id="SM00408">
    <property type="entry name" value="IGc2"/>
    <property type="match status" value="1"/>
</dbReference>
<accession>A0A183I9F7</accession>
<dbReference type="Pfam" id="PF07679">
    <property type="entry name" value="I-set"/>
    <property type="match status" value="1"/>
</dbReference>
<dbReference type="PROSITE" id="PS50835">
    <property type="entry name" value="IG_LIKE"/>
    <property type="match status" value="1"/>
</dbReference>
<dbReference type="GO" id="GO:0043025">
    <property type="term" value="C:neuronal cell body"/>
    <property type="evidence" value="ECO:0007669"/>
    <property type="project" value="TreeGrafter"/>
</dbReference>
<dbReference type="InterPro" id="IPR007110">
    <property type="entry name" value="Ig-like_dom"/>
</dbReference>
<dbReference type="InterPro" id="IPR003599">
    <property type="entry name" value="Ig_sub"/>
</dbReference>
<feature type="signal peptide" evidence="4">
    <location>
        <begin position="1"/>
        <end position="17"/>
    </location>
</feature>
<dbReference type="GO" id="GO:0050808">
    <property type="term" value="P:synapse organization"/>
    <property type="evidence" value="ECO:0007669"/>
    <property type="project" value="TreeGrafter"/>
</dbReference>
<dbReference type="InterPro" id="IPR013098">
    <property type="entry name" value="Ig_I-set"/>
</dbReference>
<evidence type="ECO:0000313" key="6">
    <source>
        <dbReference type="EMBL" id="VDO81405.1"/>
    </source>
</evidence>
<dbReference type="InterPro" id="IPR003598">
    <property type="entry name" value="Ig_sub2"/>
</dbReference>
<proteinExistence type="predicted"/>
<keyword evidence="7" id="KW-1185">Reference proteome</keyword>
<reference evidence="6 7" key="2">
    <citation type="submission" date="2018-11" db="EMBL/GenBank/DDBJ databases">
        <authorList>
            <consortium name="Pathogen Informatics"/>
        </authorList>
    </citation>
    <scope>NUCLEOTIDE SEQUENCE [LARGE SCALE GENOMIC DNA]</scope>
</reference>
<reference evidence="8" key="1">
    <citation type="submission" date="2016-06" db="UniProtKB">
        <authorList>
            <consortium name="WormBaseParasite"/>
        </authorList>
    </citation>
    <scope>IDENTIFICATION</scope>
</reference>
<dbReference type="InterPro" id="IPR050958">
    <property type="entry name" value="Cell_Adh-Cytoskel_Orgn"/>
</dbReference>
<organism evidence="8">
    <name type="scientific">Soboliphyme baturini</name>
    <dbReference type="NCBI Taxonomy" id="241478"/>
    <lineage>
        <taxon>Eukaryota</taxon>
        <taxon>Metazoa</taxon>
        <taxon>Ecdysozoa</taxon>
        <taxon>Nematoda</taxon>
        <taxon>Enoplea</taxon>
        <taxon>Dorylaimia</taxon>
        <taxon>Dioctophymatida</taxon>
        <taxon>Dioctophymatoidea</taxon>
        <taxon>Soboliphymatidae</taxon>
        <taxon>Soboliphyme</taxon>
    </lineage>
</organism>
<dbReference type="EMBL" id="UZAM01000491">
    <property type="protein sequence ID" value="VDO81405.1"/>
    <property type="molecule type" value="Genomic_DNA"/>
</dbReference>
<evidence type="ECO:0000256" key="2">
    <source>
        <dbReference type="ARBA" id="ARBA00023157"/>
    </source>
</evidence>
<dbReference type="Gene3D" id="2.60.40.10">
    <property type="entry name" value="Immunoglobulins"/>
    <property type="match status" value="1"/>
</dbReference>
<keyword evidence="1 4" id="KW-0732">Signal</keyword>
<evidence type="ECO:0000259" key="5">
    <source>
        <dbReference type="PROSITE" id="PS50835"/>
    </source>
</evidence>
<feature type="domain" description="Ig-like" evidence="5">
    <location>
        <begin position="28"/>
        <end position="110"/>
    </location>
</feature>